<evidence type="ECO:0000256" key="1">
    <source>
        <dbReference type="SAM" id="Phobius"/>
    </source>
</evidence>
<feature type="transmembrane region" description="Helical" evidence="1">
    <location>
        <begin position="7"/>
        <end position="28"/>
    </location>
</feature>
<keyword evidence="1" id="KW-1133">Transmembrane helix</keyword>
<feature type="transmembrane region" description="Helical" evidence="1">
    <location>
        <begin position="128"/>
        <end position="146"/>
    </location>
</feature>
<keyword evidence="1" id="KW-0812">Transmembrane</keyword>
<feature type="transmembrane region" description="Helical" evidence="1">
    <location>
        <begin position="93"/>
        <end position="116"/>
    </location>
</feature>
<dbReference type="STRING" id="1319815.HMPREF0202_01923"/>
<sequence length="180" mass="20380">MNNLSKNIYLTLLVIGIIFSLIGVFGVFNPLMFSIYLIEILAIFFFMNGVKNLVKGIQLIKNPNVHWSLFILLSILEIIAALSLLITPFSSQIFIIIYIGFIMLLKGIFVVFNSLFHKNIFPGLSSVTFSNGLIDILFGILLIVVPFISQQFIFLCVAWYILFSGINLVMMSFSIKRNIL</sequence>
<dbReference type="Pfam" id="PF03729">
    <property type="entry name" value="DUF308"/>
    <property type="match status" value="2"/>
</dbReference>
<dbReference type="InterPro" id="IPR005325">
    <property type="entry name" value="DUF308_memb"/>
</dbReference>
<organism evidence="2 3">
    <name type="scientific">Cetobacterium somerae ATCC BAA-474</name>
    <dbReference type="NCBI Taxonomy" id="1319815"/>
    <lineage>
        <taxon>Bacteria</taxon>
        <taxon>Fusobacteriati</taxon>
        <taxon>Fusobacteriota</taxon>
        <taxon>Fusobacteriia</taxon>
        <taxon>Fusobacteriales</taxon>
        <taxon>Fusobacteriaceae</taxon>
        <taxon>Cetobacterium</taxon>
    </lineage>
</organism>
<dbReference type="EMBL" id="AXZF01000075">
    <property type="protein sequence ID" value="ERT68213.1"/>
    <property type="molecule type" value="Genomic_DNA"/>
</dbReference>
<proteinExistence type="predicted"/>
<dbReference type="eggNOG" id="COG3247">
    <property type="taxonomic scope" value="Bacteria"/>
</dbReference>
<accession>U7VBR8</accession>
<dbReference type="Proteomes" id="UP000017081">
    <property type="component" value="Unassembled WGS sequence"/>
</dbReference>
<dbReference type="RefSeq" id="WP_023051457.1">
    <property type="nucleotide sequence ID" value="NZ_CP173063.2"/>
</dbReference>
<dbReference type="AlphaFoldDB" id="U7VBR8"/>
<dbReference type="PANTHER" id="PTHR34989">
    <property type="entry name" value="PROTEIN HDED"/>
    <property type="match status" value="1"/>
</dbReference>
<dbReference type="HOGENOM" id="CLU_1500943_0_0_0"/>
<evidence type="ECO:0008006" key="4">
    <source>
        <dbReference type="Google" id="ProtNLM"/>
    </source>
</evidence>
<feature type="transmembrane region" description="Helical" evidence="1">
    <location>
        <begin position="152"/>
        <end position="175"/>
    </location>
</feature>
<dbReference type="GO" id="GO:0005886">
    <property type="term" value="C:plasma membrane"/>
    <property type="evidence" value="ECO:0007669"/>
    <property type="project" value="TreeGrafter"/>
</dbReference>
<comment type="caution">
    <text evidence="2">The sequence shown here is derived from an EMBL/GenBank/DDBJ whole genome shotgun (WGS) entry which is preliminary data.</text>
</comment>
<reference evidence="2 3" key="1">
    <citation type="submission" date="2013-08" db="EMBL/GenBank/DDBJ databases">
        <authorList>
            <person name="Weinstock G."/>
            <person name="Sodergren E."/>
            <person name="Wylie T."/>
            <person name="Fulton L."/>
            <person name="Fulton R."/>
            <person name="Fronick C."/>
            <person name="O'Laughlin M."/>
            <person name="Godfrey J."/>
            <person name="Miner T."/>
            <person name="Herter B."/>
            <person name="Appelbaum E."/>
            <person name="Cordes M."/>
            <person name="Lek S."/>
            <person name="Wollam A."/>
            <person name="Pepin K.H."/>
            <person name="Palsikar V.B."/>
            <person name="Mitreva M."/>
            <person name="Wilson R.K."/>
        </authorList>
    </citation>
    <scope>NUCLEOTIDE SEQUENCE [LARGE SCALE GENOMIC DNA]</scope>
    <source>
        <strain evidence="2 3">ATCC BAA-474</strain>
    </source>
</reference>
<dbReference type="InterPro" id="IPR052712">
    <property type="entry name" value="Acid_resist_chaperone_HdeD"/>
</dbReference>
<keyword evidence="1" id="KW-0472">Membrane</keyword>
<feature type="transmembrane region" description="Helical" evidence="1">
    <location>
        <begin position="66"/>
        <end position="87"/>
    </location>
</feature>
<dbReference type="PANTHER" id="PTHR34989:SF1">
    <property type="entry name" value="PROTEIN HDED"/>
    <property type="match status" value="1"/>
</dbReference>
<protein>
    <recommendedName>
        <fullName evidence="4">Acid-resistance membrane protein</fullName>
    </recommendedName>
</protein>
<keyword evidence="3" id="KW-1185">Reference proteome</keyword>
<gene>
    <name evidence="2" type="ORF">HMPREF0202_01923</name>
</gene>
<feature type="transmembrane region" description="Helical" evidence="1">
    <location>
        <begin position="34"/>
        <end position="54"/>
    </location>
</feature>
<name>U7VBR8_9FUSO</name>
<evidence type="ECO:0000313" key="3">
    <source>
        <dbReference type="Proteomes" id="UP000017081"/>
    </source>
</evidence>
<evidence type="ECO:0000313" key="2">
    <source>
        <dbReference type="EMBL" id="ERT68213.1"/>
    </source>
</evidence>